<dbReference type="GO" id="GO:0006351">
    <property type="term" value="P:DNA-templated transcription"/>
    <property type="evidence" value="ECO:0007669"/>
    <property type="project" value="TreeGrafter"/>
</dbReference>
<keyword evidence="4" id="KW-0804">Transcription</keyword>
<dbReference type="PANTHER" id="PTHR30537:SF3">
    <property type="entry name" value="TRANSCRIPTIONAL REGULATORY PROTEIN"/>
    <property type="match status" value="1"/>
</dbReference>
<proteinExistence type="inferred from homology"/>
<keyword evidence="3" id="KW-0238">DNA-binding</keyword>
<reference evidence="6 7" key="1">
    <citation type="submission" date="2019-08" db="EMBL/GenBank/DDBJ databases">
        <title>Prosopis cineraria nodule microbiome.</title>
        <authorList>
            <person name="Ali R."/>
            <person name="Chaluvadi S.R."/>
            <person name="Wang X."/>
        </authorList>
    </citation>
    <scope>NUCLEOTIDE SEQUENCE [LARGE SCALE GENOMIC DNA]</scope>
    <source>
        <strain evidence="6 7">BG7</strain>
    </source>
</reference>
<dbReference type="RefSeq" id="WP_153270959.1">
    <property type="nucleotide sequence ID" value="NZ_CP043498.1"/>
</dbReference>
<protein>
    <submittedName>
        <fullName evidence="6">LysR family transcriptional regulator</fullName>
    </submittedName>
</protein>
<dbReference type="PANTHER" id="PTHR30537">
    <property type="entry name" value="HTH-TYPE TRANSCRIPTIONAL REGULATOR"/>
    <property type="match status" value="1"/>
</dbReference>
<sequence length="309" mass="33995">MTQEPNWDYYRTLLAVLRHGSLSAAAREIGLTQPTVGRHIDALEETMGAQLFIRSPNGLLPTDAARDLQPYAETLFSTAAALLRTATGERDRISGAVRISASEVIAVEVLPSILAPLMEEHPALRIEISASDDVEDLLHREADIAVRMTQPTQDALIAKRIGNIPLGFHAHRQYLERNGTPQAMEDLAGHRIIGYDKQTAYIRAMLERFPIPDDIAFGFKADNPLAQLAAIRAGLGIGICQTGLGRRDPGLVHILANAFEIQLETWVVMHEGIRTSLRYRATFDALVNGLTDYVRKETSGPSQRADMPS</sequence>
<dbReference type="Proteomes" id="UP000326881">
    <property type="component" value="Chromosome"/>
</dbReference>
<gene>
    <name evidence="6" type="ORF">FZ934_10155</name>
</gene>
<dbReference type="PRINTS" id="PR00039">
    <property type="entry name" value="HTHLYSR"/>
</dbReference>
<dbReference type="AlphaFoldDB" id="A0A5Q0C9S9"/>
<organism evidence="6 7">
    <name type="scientific">Rhizobium grahamii</name>
    <dbReference type="NCBI Taxonomy" id="1120045"/>
    <lineage>
        <taxon>Bacteria</taxon>
        <taxon>Pseudomonadati</taxon>
        <taxon>Pseudomonadota</taxon>
        <taxon>Alphaproteobacteria</taxon>
        <taxon>Hyphomicrobiales</taxon>
        <taxon>Rhizobiaceae</taxon>
        <taxon>Rhizobium/Agrobacterium group</taxon>
        <taxon>Rhizobium</taxon>
    </lineage>
</organism>
<dbReference type="InterPro" id="IPR005119">
    <property type="entry name" value="LysR_subst-bd"/>
</dbReference>
<name>A0A5Q0C9S9_9HYPH</name>
<feature type="domain" description="HTH lysR-type" evidence="5">
    <location>
        <begin position="5"/>
        <end position="62"/>
    </location>
</feature>
<evidence type="ECO:0000256" key="4">
    <source>
        <dbReference type="ARBA" id="ARBA00023163"/>
    </source>
</evidence>
<dbReference type="Pfam" id="PF03466">
    <property type="entry name" value="LysR_substrate"/>
    <property type="match status" value="1"/>
</dbReference>
<dbReference type="InterPro" id="IPR036390">
    <property type="entry name" value="WH_DNA-bd_sf"/>
</dbReference>
<comment type="similarity">
    <text evidence="1">Belongs to the LysR transcriptional regulatory family.</text>
</comment>
<evidence type="ECO:0000256" key="1">
    <source>
        <dbReference type="ARBA" id="ARBA00009437"/>
    </source>
</evidence>
<dbReference type="SUPFAM" id="SSF53850">
    <property type="entry name" value="Periplasmic binding protein-like II"/>
    <property type="match status" value="1"/>
</dbReference>
<dbReference type="EMBL" id="CP043498">
    <property type="protein sequence ID" value="QFY60750.1"/>
    <property type="molecule type" value="Genomic_DNA"/>
</dbReference>
<dbReference type="InterPro" id="IPR036388">
    <property type="entry name" value="WH-like_DNA-bd_sf"/>
</dbReference>
<keyword evidence="7" id="KW-1185">Reference proteome</keyword>
<evidence type="ECO:0000256" key="3">
    <source>
        <dbReference type="ARBA" id="ARBA00023125"/>
    </source>
</evidence>
<dbReference type="OrthoDB" id="9798121at2"/>
<dbReference type="SUPFAM" id="SSF46785">
    <property type="entry name" value="Winged helix' DNA-binding domain"/>
    <property type="match status" value="1"/>
</dbReference>
<dbReference type="InterPro" id="IPR000847">
    <property type="entry name" value="LysR_HTH_N"/>
</dbReference>
<evidence type="ECO:0000313" key="6">
    <source>
        <dbReference type="EMBL" id="QFY60750.1"/>
    </source>
</evidence>
<dbReference type="KEGG" id="rgr:FZ934_10155"/>
<dbReference type="Gene3D" id="3.40.190.290">
    <property type="match status" value="1"/>
</dbReference>
<dbReference type="InterPro" id="IPR058163">
    <property type="entry name" value="LysR-type_TF_proteobact-type"/>
</dbReference>
<keyword evidence="2" id="KW-0805">Transcription regulation</keyword>
<dbReference type="Gene3D" id="1.10.10.10">
    <property type="entry name" value="Winged helix-like DNA-binding domain superfamily/Winged helix DNA-binding domain"/>
    <property type="match status" value="1"/>
</dbReference>
<evidence type="ECO:0000256" key="2">
    <source>
        <dbReference type="ARBA" id="ARBA00023015"/>
    </source>
</evidence>
<dbReference type="GO" id="GO:0003700">
    <property type="term" value="F:DNA-binding transcription factor activity"/>
    <property type="evidence" value="ECO:0007669"/>
    <property type="project" value="InterPro"/>
</dbReference>
<dbReference type="GO" id="GO:0043565">
    <property type="term" value="F:sequence-specific DNA binding"/>
    <property type="evidence" value="ECO:0007669"/>
    <property type="project" value="TreeGrafter"/>
</dbReference>
<evidence type="ECO:0000313" key="7">
    <source>
        <dbReference type="Proteomes" id="UP000326881"/>
    </source>
</evidence>
<dbReference type="Pfam" id="PF00126">
    <property type="entry name" value="HTH_1"/>
    <property type="match status" value="1"/>
</dbReference>
<evidence type="ECO:0000259" key="5">
    <source>
        <dbReference type="PROSITE" id="PS50931"/>
    </source>
</evidence>
<accession>A0A5Q0C9S9</accession>
<dbReference type="PROSITE" id="PS50931">
    <property type="entry name" value="HTH_LYSR"/>
    <property type="match status" value="1"/>
</dbReference>